<comment type="caution">
    <text evidence="5">The sequence shown here is derived from an EMBL/GenBank/DDBJ whole genome shotgun (WGS) entry which is preliminary data.</text>
</comment>
<sequence>MENAARSQLIYESKGVVYALPIEVENHLLRIGQEALTNAIKYANASQILVELMYDNAQCLLCVKDDGQGFGVGNISSLDGFGLLGMSERAEQIGAQLTIQSQPGQGTEIVVIFNRE</sequence>
<protein>
    <recommendedName>
        <fullName evidence="4">Histidine kinase domain-containing protein</fullName>
    </recommendedName>
</protein>
<dbReference type="EMBL" id="DSRU01000251">
    <property type="protein sequence ID" value="HFM99509.1"/>
    <property type="molecule type" value="Genomic_DNA"/>
</dbReference>
<feature type="domain" description="Histidine kinase" evidence="4">
    <location>
        <begin position="28"/>
        <end position="116"/>
    </location>
</feature>
<organism evidence="5">
    <name type="scientific">Oscillatoriales cyanobacterium SpSt-418</name>
    <dbReference type="NCBI Taxonomy" id="2282169"/>
    <lineage>
        <taxon>Bacteria</taxon>
        <taxon>Bacillati</taxon>
        <taxon>Cyanobacteriota</taxon>
        <taxon>Cyanophyceae</taxon>
        <taxon>Oscillatoriophycideae</taxon>
        <taxon>Oscillatoriales</taxon>
    </lineage>
</organism>
<dbReference type="PANTHER" id="PTHR24421:SF62">
    <property type="entry name" value="SENSORY TRANSDUCTION HISTIDINE KINASE"/>
    <property type="match status" value="1"/>
</dbReference>
<dbReference type="Gene3D" id="3.30.565.10">
    <property type="entry name" value="Histidine kinase-like ATPase, C-terminal domain"/>
    <property type="match status" value="1"/>
</dbReference>
<dbReference type="GO" id="GO:0016301">
    <property type="term" value="F:kinase activity"/>
    <property type="evidence" value="ECO:0007669"/>
    <property type="project" value="UniProtKB-KW"/>
</dbReference>
<dbReference type="PANTHER" id="PTHR24421">
    <property type="entry name" value="NITRATE/NITRITE SENSOR PROTEIN NARX-RELATED"/>
    <property type="match status" value="1"/>
</dbReference>
<dbReference type="CDD" id="cd16917">
    <property type="entry name" value="HATPase_UhpB-NarQ-NarX-like"/>
    <property type="match status" value="1"/>
</dbReference>
<dbReference type="InterPro" id="IPR036890">
    <property type="entry name" value="HATPase_C_sf"/>
</dbReference>
<evidence type="ECO:0000256" key="3">
    <source>
        <dbReference type="ARBA" id="ARBA00023012"/>
    </source>
</evidence>
<evidence type="ECO:0000256" key="2">
    <source>
        <dbReference type="ARBA" id="ARBA00022777"/>
    </source>
</evidence>
<dbReference type="Pfam" id="PF02518">
    <property type="entry name" value="HATPase_c"/>
    <property type="match status" value="1"/>
</dbReference>
<dbReference type="GO" id="GO:0000160">
    <property type="term" value="P:phosphorelay signal transduction system"/>
    <property type="evidence" value="ECO:0007669"/>
    <property type="project" value="UniProtKB-KW"/>
</dbReference>
<dbReference type="PROSITE" id="PS50109">
    <property type="entry name" value="HIS_KIN"/>
    <property type="match status" value="1"/>
</dbReference>
<dbReference type="SUPFAM" id="SSF55874">
    <property type="entry name" value="ATPase domain of HSP90 chaperone/DNA topoisomerase II/histidine kinase"/>
    <property type="match status" value="1"/>
</dbReference>
<dbReference type="InterPro" id="IPR003594">
    <property type="entry name" value="HATPase_dom"/>
</dbReference>
<evidence type="ECO:0000256" key="1">
    <source>
        <dbReference type="ARBA" id="ARBA00022679"/>
    </source>
</evidence>
<evidence type="ECO:0000313" key="5">
    <source>
        <dbReference type="EMBL" id="HFM99509.1"/>
    </source>
</evidence>
<dbReference type="SMART" id="SM00387">
    <property type="entry name" value="HATPase_c"/>
    <property type="match status" value="1"/>
</dbReference>
<gene>
    <name evidence="5" type="ORF">ENR64_17440</name>
</gene>
<dbReference type="InterPro" id="IPR005467">
    <property type="entry name" value="His_kinase_dom"/>
</dbReference>
<evidence type="ECO:0000259" key="4">
    <source>
        <dbReference type="PROSITE" id="PS50109"/>
    </source>
</evidence>
<keyword evidence="2" id="KW-0418">Kinase</keyword>
<dbReference type="InterPro" id="IPR050482">
    <property type="entry name" value="Sensor_HK_TwoCompSys"/>
</dbReference>
<keyword evidence="3" id="KW-0902">Two-component regulatory system</keyword>
<keyword evidence="1" id="KW-0808">Transferase</keyword>
<name>A0A7C3KF31_9CYAN</name>
<accession>A0A7C3KF31</accession>
<dbReference type="AlphaFoldDB" id="A0A7C3KF31"/>
<reference evidence="5" key="1">
    <citation type="journal article" date="2020" name="mSystems">
        <title>Genome- and Community-Level Interaction Insights into Carbon Utilization and Element Cycling Functions of Hydrothermarchaeota in Hydrothermal Sediment.</title>
        <authorList>
            <person name="Zhou Z."/>
            <person name="Liu Y."/>
            <person name="Xu W."/>
            <person name="Pan J."/>
            <person name="Luo Z.H."/>
            <person name="Li M."/>
        </authorList>
    </citation>
    <scope>NUCLEOTIDE SEQUENCE [LARGE SCALE GENOMIC DNA]</scope>
    <source>
        <strain evidence="5">SpSt-418</strain>
    </source>
</reference>
<proteinExistence type="predicted"/>